<dbReference type="EMBL" id="KL367489">
    <property type="protein sequence ID" value="KFD70239.1"/>
    <property type="molecule type" value="Genomic_DNA"/>
</dbReference>
<name>A0A085NL93_9BILA</name>
<sequence length="112" mass="13556">EEKSQAQFKRVRADIQRRCRKKQLRRSRIQQDMPSCGFGCCSRHSGSYRPQWLHILLFVRLCTKRYMVLEGRLPFKRLFHASFSCPDARSPWRLIHLRSFLDILIWHCPRLL</sequence>
<gene>
    <name evidence="1" type="ORF">M514_17589</name>
</gene>
<proteinExistence type="predicted"/>
<evidence type="ECO:0000313" key="1">
    <source>
        <dbReference type="EMBL" id="KFD70239.1"/>
    </source>
</evidence>
<dbReference type="Proteomes" id="UP000030758">
    <property type="component" value="Unassembled WGS sequence"/>
</dbReference>
<feature type="non-terminal residue" evidence="1">
    <location>
        <position position="112"/>
    </location>
</feature>
<dbReference type="AlphaFoldDB" id="A0A085NL93"/>
<reference evidence="1" key="1">
    <citation type="journal article" date="2014" name="Nat. Genet.">
        <title>Genome and transcriptome of the porcine whipworm Trichuris suis.</title>
        <authorList>
            <person name="Jex A.R."/>
            <person name="Nejsum P."/>
            <person name="Schwarz E.M."/>
            <person name="Hu L."/>
            <person name="Young N.D."/>
            <person name="Hall R.S."/>
            <person name="Korhonen P.K."/>
            <person name="Liao S."/>
            <person name="Thamsborg S."/>
            <person name="Xia J."/>
            <person name="Xu P."/>
            <person name="Wang S."/>
            <person name="Scheerlinck J.P."/>
            <person name="Hofmann A."/>
            <person name="Sternberg P.W."/>
            <person name="Wang J."/>
            <person name="Gasser R.B."/>
        </authorList>
    </citation>
    <scope>NUCLEOTIDE SEQUENCE [LARGE SCALE GENOMIC DNA]</scope>
    <source>
        <strain evidence="1">DCEP-RM93F</strain>
    </source>
</reference>
<accession>A0A085NL93</accession>
<protein>
    <submittedName>
        <fullName evidence="1">Uncharacterized protein</fullName>
    </submittedName>
</protein>
<feature type="non-terminal residue" evidence="1">
    <location>
        <position position="1"/>
    </location>
</feature>
<organism evidence="1">
    <name type="scientific">Trichuris suis</name>
    <name type="common">pig whipworm</name>
    <dbReference type="NCBI Taxonomy" id="68888"/>
    <lineage>
        <taxon>Eukaryota</taxon>
        <taxon>Metazoa</taxon>
        <taxon>Ecdysozoa</taxon>
        <taxon>Nematoda</taxon>
        <taxon>Enoplea</taxon>
        <taxon>Dorylaimia</taxon>
        <taxon>Trichinellida</taxon>
        <taxon>Trichuridae</taxon>
        <taxon>Trichuris</taxon>
    </lineage>
</organism>